<dbReference type="AlphaFoldDB" id="A0A645HJT0"/>
<proteinExistence type="predicted"/>
<reference evidence="1" key="1">
    <citation type="submission" date="2019-08" db="EMBL/GenBank/DDBJ databases">
        <authorList>
            <person name="Kucharzyk K."/>
            <person name="Murdoch R.W."/>
            <person name="Higgins S."/>
            <person name="Loffler F."/>
        </authorList>
    </citation>
    <scope>NUCLEOTIDE SEQUENCE</scope>
</reference>
<name>A0A645HJT0_9ZZZZ</name>
<comment type="caution">
    <text evidence="1">The sequence shown here is derived from an EMBL/GenBank/DDBJ whole genome shotgun (WGS) entry which is preliminary data.</text>
</comment>
<sequence length="210" mass="24840">MTDSTKVVKTEIDLKNQFERIYYIDYAIISQAKTELTNFGTINLNPSESIGTTYLGILNNLKNKPSKINSKLPERWVKIFKYKGDWILFNDIPKYLLTDSCLITFQMDDPVSDVIVEYKQVNNIHEYHFLSYNWEDPTINQKSNLQIKIIDSKRLIALWRFEFQGQVSYDLMIPINQVSHFPAMVMLETDLMDDENDIFDKIDYEKLWNK</sequence>
<organism evidence="1">
    <name type="scientific">bioreactor metagenome</name>
    <dbReference type="NCBI Taxonomy" id="1076179"/>
    <lineage>
        <taxon>unclassified sequences</taxon>
        <taxon>metagenomes</taxon>
        <taxon>ecological metagenomes</taxon>
    </lineage>
</organism>
<accession>A0A645HJT0</accession>
<gene>
    <name evidence="1" type="ORF">SDC9_185973</name>
</gene>
<evidence type="ECO:0000313" key="1">
    <source>
        <dbReference type="EMBL" id="MPN38449.1"/>
    </source>
</evidence>
<dbReference type="EMBL" id="VSSQ01093695">
    <property type="protein sequence ID" value="MPN38449.1"/>
    <property type="molecule type" value="Genomic_DNA"/>
</dbReference>
<protein>
    <submittedName>
        <fullName evidence="1">Uncharacterized protein</fullName>
    </submittedName>
</protein>